<keyword evidence="5" id="KW-0175">Coiled coil</keyword>
<dbReference type="Gene3D" id="3.30.40.10">
    <property type="entry name" value="Zinc/RING finger domain, C3HC4 (zinc finger)"/>
    <property type="match status" value="1"/>
</dbReference>
<evidence type="ECO:0000256" key="5">
    <source>
        <dbReference type="SAM" id="Coils"/>
    </source>
</evidence>
<gene>
    <name evidence="7" type="ORF">CPB83DRAFT_291153</name>
</gene>
<accession>A0A9P6JQW3</accession>
<dbReference type="SUPFAM" id="SSF57850">
    <property type="entry name" value="RING/U-box"/>
    <property type="match status" value="1"/>
</dbReference>
<dbReference type="PROSITE" id="PS00518">
    <property type="entry name" value="ZF_RING_1"/>
    <property type="match status" value="1"/>
</dbReference>
<dbReference type="AlphaFoldDB" id="A0A9P6JQW3"/>
<dbReference type="InterPro" id="IPR017907">
    <property type="entry name" value="Znf_RING_CS"/>
</dbReference>
<evidence type="ECO:0000313" key="8">
    <source>
        <dbReference type="Proteomes" id="UP000807306"/>
    </source>
</evidence>
<feature type="domain" description="RING-type" evidence="6">
    <location>
        <begin position="6"/>
        <end position="49"/>
    </location>
</feature>
<keyword evidence="8" id="KW-1185">Reference proteome</keyword>
<dbReference type="GO" id="GO:0008270">
    <property type="term" value="F:zinc ion binding"/>
    <property type="evidence" value="ECO:0007669"/>
    <property type="project" value="UniProtKB-KW"/>
</dbReference>
<evidence type="ECO:0000256" key="3">
    <source>
        <dbReference type="ARBA" id="ARBA00022833"/>
    </source>
</evidence>
<keyword evidence="3" id="KW-0862">Zinc</keyword>
<dbReference type="Proteomes" id="UP000807306">
    <property type="component" value="Unassembled WGS sequence"/>
</dbReference>
<dbReference type="InterPro" id="IPR001841">
    <property type="entry name" value="Znf_RING"/>
</dbReference>
<evidence type="ECO:0000256" key="4">
    <source>
        <dbReference type="PROSITE-ProRule" id="PRU00175"/>
    </source>
</evidence>
<proteinExistence type="predicted"/>
<dbReference type="EMBL" id="MU157849">
    <property type="protein sequence ID" value="KAF9528950.1"/>
    <property type="molecule type" value="Genomic_DNA"/>
</dbReference>
<dbReference type="OrthoDB" id="6105938at2759"/>
<feature type="coiled-coil region" evidence="5">
    <location>
        <begin position="164"/>
        <end position="261"/>
    </location>
</feature>
<evidence type="ECO:0000256" key="1">
    <source>
        <dbReference type="ARBA" id="ARBA00022723"/>
    </source>
</evidence>
<dbReference type="Pfam" id="PF13639">
    <property type="entry name" value="zf-RING_2"/>
    <property type="match status" value="1"/>
</dbReference>
<dbReference type="PROSITE" id="PS50089">
    <property type="entry name" value="ZF_RING_2"/>
    <property type="match status" value="1"/>
</dbReference>
<dbReference type="InterPro" id="IPR013083">
    <property type="entry name" value="Znf_RING/FYVE/PHD"/>
</dbReference>
<keyword evidence="1" id="KW-0479">Metal-binding</keyword>
<reference evidence="7" key="1">
    <citation type="submission" date="2020-11" db="EMBL/GenBank/DDBJ databases">
        <authorList>
            <consortium name="DOE Joint Genome Institute"/>
            <person name="Ahrendt S."/>
            <person name="Riley R."/>
            <person name="Andreopoulos W."/>
            <person name="Labutti K."/>
            <person name="Pangilinan J."/>
            <person name="Ruiz-Duenas F.J."/>
            <person name="Barrasa J.M."/>
            <person name="Sanchez-Garcia M."/>
            <person name="Camarero S."/>
            <person name="Miyauchi S."/>
            <person name="Serrano A."/>
            <person name="Linde D."/>
            <person name="Babiker R."/>
            <person name="Drula E."/>
            <person name="Ayuso-Fernandez I."/>
            <person name="Pacheco R."/>
            <person name="Padilla G."/>
            <person name="Ferreira P."/>
            <person name="Barriuso J."/>
            <person name="Kellner H."/>
            <person name="Castanera R."/>
            <person name="Alfaro M."/>
            <person name="Ramirez L."/>
            <person name="Pisabarro A.G."/>
            <person name="Kuo A."/>
            <person name="Tritt A."/>
            <person name="Lipzen A."/>
            <person name="He G."/>
            <person name="Yan M."/>
            <person name="Ng V."/>
            <person name="Cullen D."/>
            <person name="Martin F."/>
            <person name="Rosso M.-N."/>
            <person name="Henrissat B."/>
            <person name="Hibbett D."/>
            <person name="Martinez A.T."/>
            <person name="Grigoriev I.V."/>
        </authorList>
    </citation>
    <scope>NUCLEOTIDE SEQUENCE</scope>
    <source>
        <strain evidence="7">CBS 506.95</strain>
    </source>
</reference>
<protein>
    <recommendedName>
        <fullName evidence="6">RING-type domain-containing protein</fullName>
    </recommendedName>
</protein>
<comment type="caution">
    <text evidence="7">The sequence shown here is derived from an EMBL/GenBank/DDBJ whole genome shotgun (WGS) entry which is preliminary data.</text>
</comment>
<sequence>MSAANCPVCLNNFSLDAGKFAVFTCGHGFCTDCIGQLLSTARPKCPQCRVLVTRRDAHPVYLEVVDSHTFLQTSVIDGLNKMGPDTPLISVRKAGPKLEKILQDTKAEGDNLMLLLKAVEDFKERIIPTFDKVEGQKQQIKGLLSGMRDLRKENEAYRGKQSKNDILKAEVTRLKSGVAEKEENRRVVVNLLEAMTDEMQTCKASTEHWKKKASDLEQDNRRYKDQLERHTNNARTQKEKNRKLAKDVAALKEKLAAIEKEPTSAVSCDYDGDFSTHENSRVHLESSFRVQTLTPAKARRYPFHNENLAEFIPEGIPPPNFPSDWQIDGPNVLRKRTHNGSIVGTQRRVANPFPISLDRKGQPTSAVQLGPRTLIRLAR</sequence>
<keyword evidence="2 4" id="KW-0863">Zinc-finger</keyword>
<dbReference type="CDD" id="cd16564">
    <property type="entry name" value="RING-HC_RNF222"/>
    <property type="match status" value="1"/>
</dbReference>
<evidence type="ECO:0000313" key="7">
    <source>
        <dbReference type="EMBL" id="KAF9528950.1"/>
    </source>
</evidence>
<dbReference type="SMART" id="SM00184">
    <property type="entry name" value="RING"/>
    <property type="match status" value="1"/>
</dbReference>
<evidence type="ECO:0000259" key="6">
    <source>
        <dbReference type="PROSITE" id="PS50089"/>
    </source>
</evidence>
<name>A0A9P6JQW3_9AGAR</name>
<evidence type="ECO:0000256" key="2">
    <source>
        <dbReference type="ARBA" id="ARBA00022771"/>
    </source>
</evidence>
<organism evidence="7 8">
    <name type="scientific">Crepidotus variabilis</name>
    <dbReference type="NCBI Taxonomy" id="179855"/>
    <lineage>
        <taxon>Eukaryota</taxon>
        <taxon>Fungi</taxon>
        <taxon>Dikarya</taxon>
        <taxon>Basidiomycota</taxon>
        <taxon>Agaricomycotina</taxon>
        <taxon>Agaricomycetes</taxon>
        <taxon>Agaricomycetidae</taxon>
        <taxon>Agaricales</taxon>
        <taxon>Agaricineae</taxon>
        <taxon>Crepidotaceae</taxon>
        <taxon>Crepidotus</taxon>
    </lineage>
</organism>